<comment type="caution">
    <text evidence="2">The sequence shown here is derived from an EMBL/GenBank/DDBJ whole genome shotgun (WGS) entry which is preliminary data.</text>
</comment>
<evidence type="ECO:0000313" key="3">
    <source>
        <dbReference type="Proteomes" id="UP000815325"/>
    </source>
</evidence>
<name>A0ABQ7H2Z1_DUNSA</name>
<gene>
    <name evidence="2" type="ORF">DUNSADRAFT_13874</name>
</gene>
<dbReference type="Proteomes" id="UP000815325">
    <property type="component" value="Unassembled WGS sequence"/>
</dbReference>
<feature type="transmembrane region" description="Helical" evidence="1">
    <location>
        <begin position="6"/>
        <end position="23"/>
    </location>
</feature>
<proteinExistence type="predicted"/>
<sequence>INYSLAFSISGICTLAFLLLVSVQMSEELSEKRGEEECEVSNLLSRWQKARKTYDRDAQVKCVNDVSKLADKTEFMEFLAQERVVEALALMINSPPRREEELQLIELAGGTLCKILAYVNESNNVRHKHADRLVRSNTHKDIGDVYLSTLSVLTLVPKITRMIIGPLVKLLQHGSIDGQKTAAW</sequence>
<accession>A0ABQ7H2Z1</accession>
<keyword evidence="1" id="KW-0812">Transmembrane</keyword>
<keyword evidence="1" id="KW-1133">Transmembrane helix</keyword>
<protein>
    <submittedName>
        <fullName evidence="2">Uncharacterized protein</fullName>
    </submittedName>
</protein>
<keyword evidence="3" id="KW-1185">Reference proteome</keyword>
<feature type="non-terminal residue" evidence="2">
    <location>
        <position position="1"/>
    </location>
</feature>
<evidence type="ECO:0000313" key="2">
    <source>
        <dbReference type="EMBL" id="KAF5841229.1"/>
    </source>
</evidence>
<evidence type="ECO:0000256" key="1">
    <source>
        <dbReference type="SAM" id="Phobius"/>
    </source>
</evidence>
<organism evidence="2 3">
    <name type="scientific">Dunaliella salina</name>
    <name type="common">Green alga</name>
    <name type="synonym">Protococcus salinus</name>
    <dbReference type="NCBI Taxonomy" id="3046"/>
    <lineage>
        <taxon>Eukaryota</taxon>
        <taxon>Viridiplantae</taxon>
        <taxon>Chlorophyta</taxon>
        <taxon>core chlorophytes</taxon>
        <taxon>Chlorophyceae</taxon>
        <taxon>CS clade</taxon>
        <taxon>Chlamydomonadales</taxon>
        <taxon>Dunaliellaceae</taxon>
        <taxon>Dunaliella</taxon>
    </lineage>
</organism>
<reference evidence="2" key="1">
    <citation type="submission" date="2017-08" db="EMBL/GenBank/DDBJ databases">
        <authorList>
            <person name="Polle J.E."/>
            <person name="Barry K."/>
            <person name="Cushman J."/>
            <person name="Schmutz J."/>
            <person name="Tran D."/>
            <person name="Hathwaick L.T."/>
            <person name="Yim W.C."/>
            <person name="Jenkins J."/>
            <person name="Mckie-Krisberg Z.M."/>
            <person name="Prochnik S."/>
            <person name="Lindquist E."/>
            <person name="Dockter R.B."/>
            <person name="Adam C."/>
            <person name="Molina H."/>
            <person name="Bunkerborg J."/>
            <person name="Jin E."/>
            <person name="Buchheim M."/>
            <person name="Magnuson J."/>
        </authorList>
    </citation>
    <scope>NUCLEOTIDE SEQUENCE</scope>
    <source>
        <strain evidence="2">CCAP 19/18</strain>
    </source>
</reference>
<keyword evidence="1" id="KW-0472">Membrane</keyword>
<dbReference type="EMBL" id="MU069491">
    <property type="protein sequence ID" value="KAF5841229.1"/>
    <property type="molecule type" value="Genomic_DNA"/>
</dbReference>